<dbReference type="PANTHER" id="PTHR34293:SF1">
    <property type="entry name" value="HTH-TYPE TRANSCRIPTIONAL REGULATOR TRMBL2"/>
    <property type="match status" value="1"/>
</dbReference>
<accession>A0A364K250</accession>
<dbReference type="AlphaFoldDB" id="A0A364K250"/>
<dbReference type="PANTHER" id="PTHR34293">
    <property type="entry name" value="HTH-TYPE TRANSCRIPTIONAL REGULATOR TRMBL2"/>
    <property type="match status" value="1"/>
</dbReference>
<dbReference type="InterPro" id="IPR036388">
    <property type="entry name" value="WH-like_DNA-bd_sf"/>
</dbReference>
<comment type="caution">
    <text evidence="2">The sequence shown here is derived from an EMBL/GenBank/DDBJ whole genome shotgun (WGS) entry which is preliminary data.</text>
</comment>
<dbReference type="Pfam" id="PF01978">
    <property type="entry name" value="TrmB"/>
    <property type="match status" value="1"/>
</dbReference>
<protein>
    <submittedName>
        <fullName evidence="2">TrmB family transcriptional regulator</fullName>
    </submittedName>
</protein>
<dbReference type="SUPFAM" id="SSF46785">
    <property type="entry name" value="Winged helix' DNA-binding domain"/>
    <property type="match status" value="1"/>
</dbReference>
<proteinExistence type="predicted"/>
<dbReference type="Gene3D" id="1.10.10.10">
    <property type="entry name" value="Winged helix-like DNA-binding domain superfamily/Winged helix DNA-binding domain"/>
    <property type="match status" value="1"/>
</dbReference>
<dbReference type="InterPro" id="IPR051797">
    <property type="entry name" value="TrmB-like"/>
</dbReference>
<dbReference type="InterPro" id="IPR036390">
    <property type="entry name" value="WH_DNA-bd_sf"/>
</dbReference>
<dbReference type="EMBL" id="QJKK01000009">
    <property type="protein sequence ID" value="RAL22504.1"/>
    <property type="molecule type" value="Genomic_DNA"/>
</dbReference>
<dbReference type="CDD" id="cd09124">
    <property type="entry name" value="PLDc_like_TrmB_middle"/>
    <property type="match status" value="1"/>
</dbReference>
<feature type="domain" description="Transcription regulator TrmB N-terminal" evidence="1">
    <location>
        <begin position="5"/>
        <end position="72"/>
    </location>
</feature>
<reference evidence="2 3" key="2">
    <citation type="submission" date="2018-06" db="EMBL/GenBank/DDBJ databases">
        <authorList>
            <person name="Zhirakovskaya E."/>
        </authorList>
    </citation>
    <scope>NUCLEOTIDE SEQUENCE [LARGE SCALE GENOMIC DNA]</scope>
    <source>
        <strain evidence="2 3">FBKL4.011</strain>
    </source>
</reference>
<gene>
    <name evidence="2" type="ORF">DL897_13850</name>
</gene>
<dbReference type="RefSeq" id="WP_113659747.1">
    <property type="nucleotide sequence ID" value="NZ_KZ845671.1"/>
</dbReference>
<dbReference type="InterPro" id="IPR002831">
    <property type="entry name" value="Tscrpt_reg_TrmB_N"/>
</dbReference>
<reference evidence="2 3" key="1">
    <citation type="submission" date="2018-06" db="EMBL/GenBank/DDBJ databases">
        <title>Thermoflavimicrobium daqus sp. nov., a thermophilic microbe isolated from Moutai-flavour Daqu.</title>
        <authorList>
            <person name="Wang X."/>
            <person name="Zhou H."/>
        </authorList>
    </citation>
    <scope>NUCLEOTIDE SEQUENCE [LARGE SCALE GENOMIC DNA]</scope>
    <source>
        <strain evidence="2 3">FBKL4.011</strain>
    </source>
</reference>
<evidence type="ECO:0000313" key="2">
    <source>
        <dbReference type="EMBL" id="RAL22504.1"/>
    </source>
</evidence>
<organism evidence="2 3">
    <name type="scientific">Thermoflavimicrobium daqui</name>
    <dbReference type="NCBI Taxonomy" id="2137476"/>
    <lineage>
        <taxon>Bacteria</taxon>
        <taxon>Bacillati</taxon>
        <taxon>Bacillota</taxon>
        <taxon>Bacilli</taxon>
        <taxon>Bacillales</taxon>
        <taxon>Thermoactinomycetaceae</taxon>
        <taxon>Thermoflavimicrobium</taxon>
    </lineage>
</organism>
<keyword evidence="3" id="KW-1185">Reference proteome</keyword>
<evidence type="ECO:0000259" key="1">
    <source>
        <dbReference type="Pfam" id="PF01978"/>
    </source>
</evidence>
<dbReference type="OrthoDB" id="1493540at2"/>
<sequence length="261" mass="29779">MIDLLKKIGLSDLEARCYITLHEEHDLSGYEVAKRISVSRTNVYSALRSLTDKGACRRMEGETTRYNAVPIEQLVRLVQSELEQTSKALIQQMKSQPSPAPAFYNWQGSKVIETAIRRIIANADTSIIVDIWAEDLQWVEEALLLAESKGITVIVITIGSCHTPLKHVFNHQRDDQWPMDERKFSILCDSSSALLGSFGGTIKPSALETDHPAVIEMLKNAFYHDMIMKHIEDDFGTEFEEKYGENYKKLFSYFEEKGWNI</sequence>
<evidence type="ECO:0000313" key="3">
    <source>
        <dbReference type="Proteomes" id="UP000251213"/>
    </source>
</evidence>
<name>A0A364K250_9BACL</name>
<dbReference type="Proteomes" id="UP000251213">
    <property type="component" value="Unassembled WGS sequence"/>
</dbReference>